<name>A0ABN9R9U4_9DINO</name>
<keyword evidence="2" id="KW-1185">Reference proteome</keyword>
<comment type="caution">
    <text evidence="1">The sequence shown here is derived from an EMBL/GenBank/DDBJ whole genome shotgun (WGS) entry which is preliminary data.</text>
</comment>
<dbReference type="EMBL" id="CAUYUJ010005977">
    <property type="protein sequence ID" value="CAK0815687.1"/>
    <property type="molecule type" value="Genomic_DNA"/>
</dbReference>
<accession>A0ABN9R9U4</accession>
<organism evidence="1 2">
    <name type="scientific">Prorocentrum cordatum</name>
    <dbReference type="NCBI Taxonomy" id="2364126"/>
    <lineage>
        <taxon>Eukaryota</taxon>
        <taxon>Sar</taxon>
        <taxon>Alveolata</taxon>
        <taxon>Dinophyceae</taxon>
        <taxon>Prorocentrales</taxon>
        <taxon>Prorocentraceae</taxon>
        <taxon>Prorocentrum</taxon>
    </lineage>
</organism>
<feature type="non-terminal residue" evidence="1">
    <location>
        <position position="224"/>
    </location>
</feature>
<protein>
    <submittedName>
        <fullName evidence="1">Uncharacterized protein</fullName>
    </submittedName>
</protein>
<reference evidence="1" key="1">
    <citation type="submission" date="2023-10" db="EMBL/GenBank/DDBJ databases">
        <authorList>
            <person name="Chen Y."/>
            <person name="Shah S."/>
            <person name="Dougan E. K."/>
            <person name="Thang M."/>
            <person name="Chan C."/>
        </authorList>
    </citation>
    <scope>NUCLEOTIDE SEQUENCE [LARGE SCALE GENOMIC DNA]</scope>
</reference>
<proteinExistence type="predicted"/>
<sequence length="224" mass="24913">VREWVDFAINVDAMPATKHDMFYYVSIARLLAETAGSISPADFEDPHMREMIKAFFPVNSTPYASEDGEKRRTWKIVPAQVMFALRIQGKRAHLAAPAPSAPVQAVHAPSEFTGMAETVKQFAELQSQALQKGKPKGVNFKLQDRKLELGLQKFSADTLPSEEVLAKFEAKIFVIIAGPRGAALRQSTLSLEMALMRSGAWVEKADYIGFATFMGHLHEWGFKV</sequence>
<evidence type="ECO:0000313" key="1">
    <source>
        <dbReference type="EMBL" id="CAK0815687.1"/>
    </source>
</evidence>
<dbReference type="Proteomes" id="UP001189429">
    <property type="component" value="Unassembled WGS sequence"/>
</dbReference>
<evidence type="ECO:0000313" key="2">
    <source>
        <dbReference type="Proteomes" id="UP001189429"/>
    </source>
</evidence>
<feature type="non-terminal residue" evidence="1">
    <location>
        <position position="1"/>
    </location>
</feature>
<gene>
    <name evidence="1" type="ORF">PCOR1329_LOCUS18888</name>
</gene>